<dbReference type="EMBL" id="LGRX02000305">
    <property type="protein sequence ID" value="KAK3288928.1"/>
    <property type="molecule type" value="Genomic_DNA"/>
</dbReference>
<name>A0AAE0H2Y1_9CHLO</name>
<protein>
    <submittedName>
        <fullName evidence="2">Uncharacterized protein</fullName>
    </submittedName>
</protein>
<evidence type="ECO:0000313" key="2">
    <source>
        <dbReference type="EMBL" id="KAK3288928.1"/>
    </source>
</evidence>
<feature type="signal peptide" evidence="1">
    <location>
        <begin position="1"/>
        <end position="17"/>
    </location>
</feature>
<reference evidence="2 3" key="1">
    <citation type="journal article" date="2015" name="Genome Biol. Evol.">
        <title>Comparative Genomics of a Bacterivorous Green Alga Reveals Evolutionary Causalities and Consequences of Phago-Mixotrophic Mode of Nutrition.</title>
        <authorList>
            <person name="Burns J.A."/>
            <person name="Paasch A."/>
            <person name="Narechania A."/>
            <person name="Kim E."/>
        </authorList>
    </citation>
    <scope>NUCLEOTIDE SEQUENCE [LARGE SCALE GENOMIC DNA]</scope>
    <source>
        <strain evidence="2 3">PLY_AMNH</strain>
    </source>
</reference>
<proteinExistence type="predicted"/>
<dbReference type="AlphaFoldDB" id="A0AAE0H2Y1"/>
<sequence length="240" mass="26916">MVPSLAFLLLIFGSCSARDIYLPAVVSTSGSSLPYRLPDDHVDISASNNMQQETSTSPVLDATCHAHEHHDYMGDDALVWGLDFHVTDAGECCEACKAHATVCGAPDARGKSWWPKDPQRKCNGDGRACNLWVSCNLDRCFSFDIHNHTKGECWLKWQKEDPAFPKVASYGTFPEKMRQSPRDIWPWAVKRDLWPWEMPKAISWTSGSLAPAGANIVMSAPNDNWRQRWCDKYGPCEALQ</sequence>
<keyword evidence="1" id="KW-0732">Signal</keyword>
<feature type="chain" id="PRO_5042039424" evidence="1">
    <location>
        <begin position="18"/>
        <end position="240"/>
    </location>
</feature>
<dbReference type="PANTHER" id="PTHR33344">
    <property type="entry name" value="OS02G0761600 PROTEIN"/>
    <property type="match status" value="1"/>
</dbReference>
<evidence type="ECO:0000313" key="3">
    <source>
        <dbReference type="Proteomes" id="UP001190700"/>
    </source>
</evidence>
<gene>
    <name evidence="2" type="ORF">CYMTET_3615</name>
</gene>
<keyword evidence="3" id="KW-1185">Reference proteome</keyword>
<evidence type="ECO:0000256" key="1">
    <source>
        <dbReference type="SAM" id="SignalP"/>
    </source>
</evidence>
<organism evidence="2 3">
    <name type="scientific">Cymbomonas tetramitiformis</name>
    <dbReference type="NCBI Taxonomy" id="36881"/>
    <lineage>
        <taxon>Eukaryota</taxon>
        <taxon>Viridiplantae</taxon>
        <taxon>Chlorophyta</taxon>
        <taxon>Pyramimonadophyceae</taxon>
        <taxon>Pyramimonadales</taxon>
        <taxon>Pyramimonadaceae</taxon>
        <taxon>Cymbomonas</taxon>
    </lineage>
</organism>
<accession>A0AAE0H2Y1</accession>
<dbReference type="Proteomes" id="UP001190700">
    <property type="component" value="Unassembled WGS sequence"/>
</dbReference>
<comment type="caution">
    <text evidence="2">The sequence shown here is derived from an EMBL/GenBank/DDBJ whole genome shotgun (WGS) entry which is preliminary data.</text>
</comment>